<keyword evidence="1" id="KW-0472">Membrane</keyword>
<dbReference type="EMBL" id="CP031517">
    <property type="protein sequence ID" value="QOS38973.1"/>
    <property type="molecule type" value="Genomic_DNA"/>
</dbReference>
<sequence>MKNDKKTIILYVGSYLCALVSVFFYGFVGFPNNTSGGPGLFDFESTPGNVILFEIIPLLIALALSFTSYFIYLRFLPFYKSKIFLIPEILILLVYAILFAYNLFMLLSVTGFVFDAVLMPFSIIVLGFGILPLCLHKEQTSIEKHE</sequence>
<feature type="transmembrane region" description="Helical" evidence="1">
    <location>
        <begin position="7"/>
        <end position="30"/>
    </location>
</feature>
<keyword evidence="1" id="KW-1133">Transmembrane helix</keyword>
<keyword evidence="1" id="KW-0812">Transmembrane</keyword>
<evidence type="ECO:0000256" key="1">
    <source>
        <dbReference type="SAM" id="Phobius"/>
    </source>
</evidence>
<feature type="transmembrane region" description="Helical" evidence="1">
    <location>
        <begin position="116"/>
        <end position="135"/>
    </location>
</feature>
<accession>A0A7M1XI04</accession>
<protein>
    <submittedName>
        <fullName evidence="2">Uncharacterized protein</fullName>
    </submittedName>
</protein>
<dbReference type="AlphaFoldDB" id="A0A7M1XI04"/>
<name>A0A7M1XI04_9SPIR</name>
<reference evidence="2 3" key="1">
    <citation type="submission" date="2018-08" db="EMBL/GenBank/DDBJ databases">
        <title>The first complete genome of Treponema rectale (CHPAT), a commensal spirochete of the bovine rectum.</title>
        <authorList>
            <person name="Staton G.J."/>
            <person name="Clegg S.R."/>
            <person name="Carter S.D."/>
            <person name="Radford A.D."/>
            <person name="Darby A."/>
            <person name="Hall N."/>
            <person name="Birtles R.J."/>
            <person name="Evans N.J."/>
        </authorList>
    </citation>
    <scope>NUCLEOTIDE SEQUENCE [LARGE SCALE GENOMIC DNA]</scope>
    <source>
        <strain evidence="2 3">CHPA</strain>
    </source>
</reference>
<proteinExistence type="predicted"/>
<evidence type="ECO:0000313" key="2">
    <source>
        <dbReference type="EMBL" id="QOS38973.1"/>
    </source>
</evidence>
<organism evidence="2 3">
    <name type="scientific">Treponema rectale</name>
    <dbReference type="NCBI Taxonomy" id="744512"/>
    <lineage>
        <taxon>Bacteria</taxon>
        <taxon>Pseudomonadati</taxon>
        <taxon>Spirochaetota</taxon>
        <taxon>Spirochaetia</taxon>
        <taxon>Spirochaetales</taxon>
        <taxon>Treponemataceae</taxon>
        <taxon>Treponema</taxon>
    </lineage>
</organism>
<feature type="transmembrane region" description="Helical" evidence="1">
    <location>
        <begin position="50"/>
        <end position="72"/>
    </location>
</feature>
<dbReference type="KEGG" id="trc:DYE49_00270"/>
<feature type="transmembrane region" description="Helical" evidence="1">
    <location>
        <begin position="84"/>
        <end position="104"/>
    </location>
</feature>
<gene>
    <name evidence="2" type="ORF">DYE49_00270</name>
</gene>
<evidence type="ECO:0000313" key="3">
    <source>
        <dbReference type="Proteomes" id="UP000593591"/>
    </source>
</evidence>
<dbReference type="Proteomes" id="UP000593591">
    <property type="component" value="Chromosome"/>
</dbReference>